<dbReference type="PaxDb" id="4577-GRMZM2G119967_P01"/>
<sequence length="97" mass="10987">MQLASKFVGVSKVGITGDGKDRLEVEGEGVDTVLLVNYLRKKVCRSADIVKVEVKDKKDEKKPEEPPYYCWPNYYYCPPPPPPLPMVERADDSCHVM</sequence>
<protein>
    <submittedName>
        <fullName evidence="1">Uncharacterized protein</fullName>
    </submittedName>
</protein>
<reference evidence="1" key="1">
    <citation type="submission" date="2015-12" db="EMBL/GenBank/DDBJ databases">
        <title>Update maize B73 reference genome by single molecule sequencing technologies.</title>
        <authorList>
            <consortium name="Maize Genome Sequencing Project"/>
            <person name="Ware D."/>
        </authorList>
    </citation>
    <scope>NUCLEOTIDE SEQUENCE [LARGE SCALE GENOMIC DNA]</scope>
    <source>
        <tissue evidence="1">Seedling</tissue>
    </source>
</reference>
<evidence type="ECO:0000313" key="1">
    <source>
        <dbReference type="EMBL" id="ONM16808.1"/>
    </source>
</evidence>
<name>A0A1D6E8S5_MAIZE</name>
<accession>A0A1D6E8S5</accession>
<proteinExistence type="predicted"/>
<organism evidence="1">
    <name type="scientific">Zea mays</name>
    <name type="common">Maize</name>
    <dbReference type="NCBI Taxonomy" id="4577"/>
    <lineage>
        <taxon>Eukaryota</taxon>
        <taxon>Viridiplantae</taxon>
        <taxon>Streptophyta</taxon>
        <taxon>Embryophyta</taxon>
        <taxon>Tracheophyta</taxon>
        <taxon>Spermatophyta</taxon>
        <taxon>Magnoliopsida</taxon>
        <taxon>Liliopsida</taxon>
        <taxon>Poales</taxon>
        <taxon>Poaceae</taxon>
        <taxon>PACMAD clade</taxon>
        <taxon>Panicoideae</taxon>
        <taxon>Andropogonodae</taxon>
        <taxon>Andropogoneae</taxon>
        <taxon>Tripsacinae</taxon>
        <taxon>Zea</taxon>
    </lineage>
</organism>
<dbReference type="InParanoid" id="A0A1D6E8S5"/>
<dbReference type="AlphaFoldDB" id="A0A1D6E8S5"/>
<dbReference type="InterPro" id="IPR042885">
    <property type="entry name" value="HIPP47/16"/>
</dbReference>
<dbReference type="OrthoDB" id="692882at2759"/>
<dbReference type="PANTHER" id="PTHR46932:SF4">
    <property type="entry name" value="ATFP4"/>
    <property type="match status" value="1"/>
</dbReference>
<dbReference type="Gene3D" id="3.30.70.100">
    <property type="match status" value="1"/>
</dbReference>
<dbReference type="eggNOG" id="ENOG502R4MJ">
    <property type="taxonomic scope" value="Eukaryota"/>
</dbReference>
<dbReference type="PANTHER" id="PTHR46932">
    <property type="entry name" value="HEAVY METAL-ASSOCIATED ISOPRENYLATED PLANT PROTEIN 47"/>
    <property type="match status" value="1"/>
</dbReference>
<dbReference type="EMBL" id="CM007648">
    <property type="protein sequence ID" value="ONM16808.1"/>
    <property type="molecule type" value="Genomic_DNA"/>
</dbReference>
<dbReference type="SMR" id="A0A1D6E8S5"/>
<gene>
    <name evidence="1" type="ORF">ZEAMMB73_Zm00001d003355</name>
</gene>
<dbReference type="OMA" id="MICERCR"/>